<dbReference type="EMBL" id="GBIH01001211">
    <property type="protein sequence ID" value="JAC93499.1"/>
    <property type="molecule type" value="mRNA"/>
</dbReference>
<proteinExistence type="evidence at transcript level"/>
<protein>
    <submittedName>
        <fullName evidence="1">Uncharacterized protein</fullName>
    </submittedName>
</protein>
<evidence type="ECO:0000313" key="1">
    <source>
        <dbReference type="EMBL" id="JAC93499.1"/>
    </source>
</evidence>
<name>A0A090XBD7_IXORI</name>
<sequence length="143" mass="16132">MHVMRLQTQKDKHGEERKKIKTIRGGANASTKTSLLIRYFAAAHEKGHKPGKSSLPLLSARVRRVPAEKRAVLSRLSTLSTLERGRGAVRNQGPRRDRAGRAVVAFLEGMQPPSFSQRRFHQWSRLTSTKVLPNLLPFVRRCG</sequence>
<dbReference type="AlphaFoldDB" id="A0A090XBD7"/>
<accession>A0A090XBD7</accession>
<organism evidence="1">
    <name type="scientific">Ixodes ricinus</name>
    <name type="common">Common tick</name>
    <name type="synonym">Acarus ricinus</name>
    <dbReference type="NCBI Taxonomy" id="34613"/>
    <lineage>
        <taxon>Eukaryota</taxon>
        <taxon>Metazoa</taxon>
        <taxon>Ecdysozoa</taxon>
        <taxon>Arthropoda</taxon>
        <taxon>Chelicerata</taxon>
        <taxon>Arachnida</taxon>
        <taxon>Acari</taxon>
        <taxon>Parasitiformes</taxon>
        <taxon>Ixodida</taxon>
        <taxon>Ixodoidea</taxon>
        <taxon>Ixodidae</taxon>
        <taxon>Ixodinae</taxon>
        <taxon>Ixodes</taxon>
    </lineage>
</organism>
<reference evidence="1" key="1">
    <citation type="journal article" date="2015" name="PLoS Negl. Trop. Dis.">
        <title>Deep Sequencing Analysis of the Ixodes ricinus Haemocytome.</title>
        <authorList>
            <person name="Kotsyfakis M."/>
            <person name="Kopacek P."/>
            <person name="Franta Z."/>
            <person name="Pedra J.H."/>
            <person name="Ribeiro J.M."/>
        </authorList>
    </citation>
    <scope>NUCLEOTIDE SEQUENCE</scope>
</reference>